<evidence type="ECO:0000256" key="1">
    <source>
        <dbReference type="ARBA" id="ARBA00022801"/>
    </source>
</evidence>
<sequence length="254" mass="27332">MTRHNVSVDGHRVAAFEAGSGPETVMLVHGIPDSCAVYRGQVPGLLEAGYRVIVPDLLGHGDSDIPDGWENYPIAKDEESLWAVTDTLGADTFRLVGHDRGALPAWSMSARRPDRVRSFVAVSVGHPAPERQRGTSSGSSPGTCSVCSNYYRLLPGERPPGANQEAPRPAGFRSGPRCLADARPLLRPGTTGTLIGMGRRPVALRAPARSRTPPEDGPQHWSFGFGRAQYTEGVLPAPGRRRPHDNSPFRCNIS</sequence>
<dbReference type="SUPFAM" id="SSF53474">
    <property type="entry name" value="alpha/beta-Hydrolases"/>
    <property type="match status" value="1"/>
</dbReference>
<evidence type="ECO:0000313" key="4">
    <source>
        <dbReference type="EMBL" id="GHH85545.1"/>
    </source>
</evidence>
<keyword evidence="1" id="KW-0378">Hydrolase</keyword>
<dbReference type="RefSeq" id="WP_189781967.1">
    <property type="nucleotide sequence ID" value="NZ_BNAT01000005.1"/>
</dbReference>
<dbReference type="InterPro" id="IPR000639">
    <property type="entry name" value="Epox_hydrolase-like"/>
</dbReference>
<protein>
    <recommendedName>
        <fullName evidence="3">AB hydrolase-1 domain-containing protein</fullName>
    </recommendedName>
</protein>
<proteinExistence type="predicted"/>
<dbReference type="PRINTS" id="PR00111">
    <property type="entry name" value="ABHYDROLASE"/>
</dbReference>
<evidence type="ECO:0000313" key="5">
    <source>
        <dbReference type="Proteomes" id="UP000603227"/>
    </source>
</evidence>
<reference evidence="4" key="2">
    <citation type="submission" date="2020-09" db="EMBL/GenBank/DDBJ databases">
        <authorList>
            <person name="Sun Q."/>
            <person name="Zhou Y."/>
        </authorList>
    </citation>
    <scope>NUCLEOTIDE SEQUENCE</scope>
    <source>
        <strain evidence="4">CGMCC 4.7403</strain>
    </source>
</reference>
<evidence type="ECO:0000259" key="3">
    <source>
        <dbReference type="Pfam" id="PF00561"/>
    </source>
</evidence>
<feature type="domain" description="AB hydrolase-1" evidence="3">
    <location>
        <begin position="24"/>
        <end position="124"/>
    </location>
</feature>
<dbReference type="PANTHER" id="PTHR43329">
    <property type="entry name" value="EPOXIDE HYDROLASE"/>
    <property type="match status" value="1"/>
</dbReference>
<dbReference type="GO" id="GO:0016787">
    <property type="term" value="F:hydrolase activity"/>
    <property type="evidence" value="ECO:0007669"/>
    <property type="project" value="UniProtKB-KW"/>
</dbReference>
<organism evidence="4 5">
    <name type="scientific">Streptomyces capitiformicae</name>
    <dbReference type="NCBI Taxonomy" id="2014920"/>
    <lineage>
        <taxon>Bacteria</taxon>
        <taxon>Bacillati</taxon>
        <taxon>Actinomycetota</taxon>
        <taxon>Actinomycetes</taxon>
        <taxon>Kitasatosporales</taxon>
        <taxon>Streptomycetaceae</taxon>
        <taxon>Streptomyces</taxon>
    </lineage>
</organism>
<name>A0A919GK73_9ACTN</name>
<evidence type="ECO:0000256" key="2">
    <source>
        <dbReference type="SAM" id="MobiDB-lite"/>
    </source>
</evidence>
<comment type="caution">
    <text evidence="4">The sequence shown here is derived from an EMBL/GenBank/DDBJ whole genome shotgun (WGS) entry which is preliminary data.</text>
</comment>
<dbReference type="Gene3D" id="3.40.50.1820">
    <property type="entry name" value="alpha/beta hydrolase"/>
    <property type="match status" value="1"/>
</dbReference>
<gene>
    <name evidence="4" type="ORF">GCM10017771_18950</name>
</gene>
<dbReference type="AlphaFoldDB" id="A0A919GK73"/>
<dbReference type="InterPro" id="IPR029058">
    <property type="entry name" value="AB_hydrolase_fold"/>
</dbReference>
<reference evidence="4" key="1">
    <citation type="journal article" date="2014" name="Int. J. Syst. Evol. Microbiol.">
        <title>Complete genome sequence of Corynebacterium casei LMG S-19264T (=DSM 44701T), isolated from a smear-ripened cheese.</title>
        <authorList>
            <consortium name="US DOE Joint Genome Institute (JGI-PGF)"/>
            <person name="Walter F."/>
            <person name="Albersmeier A."/>
            <person name="Kalinowski J."/>
            <person name="Ruckert C."/>
        </authorList>
    </citation>
    <scope>NUCLEOTIDE SEQUENCE</scope>
    <source>
        <strain evidence="4">CGMCC 4.7403</strain>
    </source>
</reference>
<dbReference type="Pfam" id="PF00561">
    <property type="entry name" value="Abhydrolase_1"/>
    <property type="match status" value="1"/>
</dbReference>
<dbReference type="Proteomes" id="UP000603227">
    <property type="component" value="Unassembled WGS sequence"/>
</dbReference>
<accession>A0A919GK73</accession>
<keyword evidence="5" id="KW-1185">Reference proteome</keyword>
<feature type="region of interest" description="Disordered" evidence="2">
    <location>
        <begin position="155"/>
        <end position="196"/>
    </location>
</feature>
<dbReference type="InterPro" id="IPR000073">
    <property type="entry name" value="AB_hydrolase_1"/>
</dbReference>
<feature type="region of interest" description="Disordered" evidence="2">
    <location>
        <begin position="234"/>
        <end position="254"/>
    </location>
</feature>
<dbReference type="PRINTS" id="PR00412">
    <property type="entry name" value="EPOXHYDRLASE"/>
</dbReference>
<dbReference type="EMBL" id="BNAT01000005">
    <property type="protein sequence ID" value="GHH85545.1"/>
    <property type="molecule type" value="Genomic_DNA"/>
</dbReference>